<dbReference type="Gene3D" id="1.10.260.40">
    <property type="entry name" value="lambda repressor-like DNA-binding domains"/>
    <property type="match status" value="1"/>
</dbReference>
<dbReference type="CDD" id="cd00093">
    <property type="entry name" value="HTH_XRE"/>
    <property type="match status" value="1"/>
</dbReference>
<proteinExistence type="predicted"/>
<dbReference type="InterPro" id="IPR010982">
    <property type="entry name" value="Lambda_DNA-bd_dom_sf"/>
</dbReference>
<evidence type="ECO:0000259" key="1">
    <source>
        <dbReference type="Pfam" id="PF01381"/>
    </source>
</evidence>
<dbReference type="Proteomes" id="UP000305921">
    <property type="component" value="Unassembled WGS sequence"/>
</dbReference>
<dbReference type="Pfam" id="PF01381">
    <property type="entry name" value="HTH_3"/>
    <property type="match status" value="1"/>
</dbReference>
<protein>
    <submittedName>
        <fullName evidence="2">Helix-turn-helix transcriptional regulator</fullName>
    </submittedName>
</protein>
<reference evidence="2 3" key="1">
    <citation type="submission" date="2019-05" db="EMBL/GenBank/DDBJ databases">
        <title>Streptomyces marianii sp. nov., a novel marine actinomycete from southern coast of India.</title>
        <authorList>
            <person name="Iniyan A.M."/>
            <person name="Wink J."/>
            <person name="Ramprasad E."/>
            <person name="Ramana C.V."/>
            <person name="Bunk B."/>
            <person name="Sproer C."/>
            <person name="Joseph F.-J.R.S."/>
            <person name="Vincent S.G.P."/>
        </authorList>
    </citation>
    <scope>NUCLEOTIDE SEQUENCE [LARGE SCALE GENOMIC DNA]</scope>
    <source>
        <strain evidence="2 3">ICN19</strain>
    </source>
</reference>
<evidence type="ECO:0000313" key="3">
    <source>
        <dbReference type="Proteomes" id="UP000305921"/>
    </source>
</evidence>
<evidence type="ECO:0000313" key="2">
    <source>
        <dbReference type="EMBL" id="TLQ38836.1"/>
    </source>
</evidence>
<sequence length="183" mass="20871">MGKIIDAMRARFQTRSTPKTARGQFNALMRKEKGNTAKVAERLGVSRRTVQRYVKGERNIAKSKPEILDRLQKEAAKDHQPRVTARAQKEAQRQGMTIETRARFGFTSDAGSTDDPRMRRLTEDVPSDLIPKVFEALRDNDEDRLAELLGQGLAEEYFRTPGTEAAELDVEFTDIDYIELDLR</sequence>
<accession>A0A5R9DS69</accession>
<keyword evidence="3" id="KW-1185">Reference proteome</keyword>
<feature type="domain" description="HTH cro/C1-type" evidence="1">
    <location>
        <begin position="29"/>
        <end position="60"/>
    </location>
</feature>
<comment type="caution">
    <text evidence="2">The sequence shown here is derived from an EMBL/GenBank/DDBJ whole genome shotgun (WGS) entry which is preliminary data.</text>
</comment>
<dbReference type="NCBIfam" id="NF047541">
    <property type="entry name" value="telomere_Tpg"/>
    <property type="match status" value="1"/>
</dbReference>
<dbReference type="InterPro" id="IPR058118">
    <property type="entry name" value="Tpg"/>
</dbReference>
<name>A0A5R9DS69_9ACTN</name>
<dbReference type="OrthoDB" id="3868195at2"/>
<organism evidence="2 3">
    <name type="scientific">Streptomyces marianii</name>
    <dbReference type="NCBI Taxonomy" id="1817406"/>
    <lineage>
        <taxon>Bacteria</taxon>
        <taxon>Bacillati</taxon>
        <taxon>Actinomycetota</taxon>
        <taxon>Actinomycetes</taxon>
        <taxon>Kitasatosporales</taxon>
        <taxon>Streptomycetaceae</taxon>
        <taxon>Streptomyces</taxon>
    </lineage>
</organism>
<dbReference type="SUPFAM" id="SSF47413">
    <property type="entry name" value="lambda repressor-like DNA-binding domains"/>
    <property type="match status" value="1"/>
</dbReference>
<dbReference type="RefSeq" id="WP_138058405.1">
    <property type="nucleotide sequence ID" value="NZ_VAWE01000004.1"/>
</dbReference>
<dbReference type="EMBL" id="VAWE01000004">
    <property type="protein sequence ID" value="TLQ38836.1"/>
    <property type="molecule type" value="Genomic_DNA"/>
</dbReference>
<dbReference type="AlphaFoldDB" id="A0A5R9DS69"/>
<dbReference type="InterPro" id="IPR001387">
    <property type="entry name" value="Cro/C1-type_HTH"/>
</dbReference>
<dbReference type="GO" id="GO:0003677">
    <property type="term" value="F:DNA binding"/>
    <property type="evidence" value="ECO:0007669"/>
    <property type="project" value="InterPro"/>
</dbReference>
<gene>
    <name evidence="2" type="ORF">FEF34_40190</name>
</gene>